<proteinExistence type="predicted"/>
<dbReference type="Gene3D" id="2.102.10.10">
    <property type="entry name" value="Rieske [2Fe-2S] iron-sulphur domain"/>
    <property type="match status" value="1"/>
</dbReference>
<dbReference type="InterPro" id="IPR017941">
    <property type="entry name" value="Rieske_2Fe-2S"/>
</dbReference>
<evidence type="ECO:0000256" key="1">
    <source>
        <dbReference type="ARBA" id="ARBA00022714"/>
    </source>
</evidence>
<feature type="non-terminal residue" evidence="6">
    <location>
        <position position="1"/>
    </location>
</feature>
<reference evidence="6" key="1">
    <citation type="submission" date="2018-05" db="EMBL/GenBank/DDBJ databases">
        <authorList>
            <person name="Lanie J.A."/>
            <person name="Ng W.-L."/>
            <person name="Kazmierczak K.M."/>
            <person name="Andrzejewski T.M."/>
            <person name="Davidsen T.M."/>
            <person name="Wayne K.J."/>
            <person name="Tettelin H."/>
            <person name="Glass J.I."/>
            <person name="Rusch D."/>
            <person name="Podicherti R."/>
            <person name="Tsui H.-C.T."/>
            <person name="Winkler M.E."/>
        </authorList>
    </citation>
    <scope>NUCLEOTIDE SEQUENCE</scope>
</reference>
<dbReference type="InterPro" id="IPR036922">
    <property type="entry name" value="Rieske_2Fe-2S_sf"/>
</dbReference>
<accession>A0A381YPW8</accession>
<keyword evidence="1" id="KW-0001">2Fe-2S</keyword>
<keyword evidence="2" id="KW-0479">Metal-binding</keyword>
<dbReference type="GO" id="GO:0046872">
    <property type="term" value="F:metal ion binding"/>
    <property type="evidence" value="ECO:0007669"/>
    <property type="project" value="UniProtKB-KW"/>
</dbReference>
<dbReference type="AlphaFoldDB" id="A0A381YPW8"/>
<evidence type="ECO:0000256" key="3">
    <source>
        <dbReference type="ARBA" id="ARBA00023004"/>
    </source>
</evidence>
<dbReference type="Pfam" id="PF00355">
    <property type="entry name" value="Rieske"/>
    <property type="match status" value="1"/>
</dbReference>
<keyword evidence="3" id="KW-0408">Iron</keyword>
<dbReference type="SUPFAM" id="SSF50022">
    <property type="entry name" value="ISP domain"/>
    <property type="match status" value="1"/>
</dbReference>
<feature type="domain" description="Rieske" evidence="5">
    <location>
        <begin position="1"/>
        <end position="81"/>
    </location>
</feature>
<sequence length="83" mass="8990">VDAFVANYKGQIVAYENLCRHQPLTLDYGDGEFFTSDGSLFVCQTHGAMYHPKTGLCIEGPCAGASLHSLNIEVANGEIRLVD</sequence>
<organism evidence="6">
    <name type="scientific">marine metagenome</name>
    <dbReference type="NCBI Taxonomy" id="408172"/>
    <lineage>
        <taxon>unclassified sequences</taxon>
        <taxon>metagenomes</taxon>
        <taxon>ecological metagenomes</taxon>
    </lineage>
</organism>
<evidence type="ECO:0000256" key="2">
    <source>
        <dbReference type="ARBA" id="ARBA00022723"/>
    </source>
</evidence>
<name>A0A381YPW8_9ZZZZ</name>
<protein>
    <recommendedName>
        <fullName evidence="5">Rieske domain-containing protein</fullName>
    </recommendedName>
</protein>
<dbReference type="PROSITE" id="PS51296">
    <property type="entry name" value="RIESKE"/>
    <property type="match status" value="1"/>
</dbReference>
<dbReference type="GO" id="GO:0051537">
    <property type="term" value="F:2 iron, 2 sulfur cluster binding"/>
    <property type="evidence" value="ECO:0007669"/>
    <property type="project" value="UniProtKB-KW"/>
</dbReference>
<keyword evidence="4" id="KW-0411">Iron-sulfur</keyword>
<dbReference type="EMBL" id="UINC01018659">
    <property type="protein sequence ID" value="SVA78573.1"/>
    <property type="molecule type" value="Genomic_DNA"/>
</dbReference>
<dbReference type="CDD" id="cd03467">
    <property type="entry name" value="Rieske"/>
    <property type="match status" value="1"/>
</dbReference>
<dbReference type="PANTHER" id="PTHR40261">
    <property type="match status" value="1"/>
</dbReference>
<evidence type="ECO:0000313" key="6">
    <source>
        <dbReference type="EMBL" id="SVA78573.1"/>
    </source>
</evidence>
<evidence type="ECO:0000259" key="5">
    <source>
        <dbReference type="PROSITE" id="PS51296"/>
    </source>
</evidence>
<dbReference type="PANTHER" id="PTHR40261:SF1">
    <property type="entry name" value="RIESKE DOMAIN-CONTAINING PROTEIN"/>
    <property type="match status" value="1"/>
</dbReference>
<gene>
    <name evidence="6" type="ORF">METZ01_LOCUS131427</name>
</gene>
<evidence type="ECO:0000256" key="4">
    <source>
        <dbReference type="ARBA" id="ARBA00023014"/>
    </source>
</evidence>